<proteinExistence type="predicted"/>
<dbReference type="EMBL" id="AAMT01000025">
    <property type="protein sequence ID" value="EAQ10773.1"/>
    <property type="molecule type" value="Genomic_DNA"/>
</dbReference>
<keyword evidence="1" id="KW-0812">Transmembrane</keyword>
<dbReference type="CDD" id="cd00038">
    <property type="entry name" value="CAP_ED"/>
    <property type="match status" value="1"/>
</dbReference>
<dbReference type="RefSeq" id="WP_008329548.1">
    <property type="nucleotide sequence ID" value="NZ_CH902578.1"/>
</dbReference>
<dbReference type="PROSITE" id="PS50042">
    <property type="entry name" value="CNMP_BINDING_3"/>
    <property type="match status" value="1"/>
</dbReference>
<dbReference type="eggNOG" id="COG0664">
    <property type="taxonomic scope" value="Bacteria"/>
</dbReference>
<organism evidence="3 4">
    <name type="scientific">Maritimibacter alkaliphilus HTCC2654</name>
    <dbReference type="NCBI Taxonomy" id="314271"/>
    <lineage>
        <taxon>Bacteria</taxon>
        <taxon>Pseudomonadati</taxon>
        <taxon>Pseudomonadota</taxon>
        <taxon>Alphaproteobacteria</taxon>
        <taxon>Rhodobacterales</taxon>
        <taxon>Roseobacteraceae</taxon>
        <taxon>Maritimibacter</taxon>
    </lineage>
</organism>
<dbReference type="OrthoDB" id="7946922at2"/>
<dbReference type="SUPFAM" id="SSF51206">
    <property type="entry name" value="cAMP-binding domain-like"/>
    <property type="match status" value="1"/>
</dbReference>
<feature type="domain" description="Cyclic nucleotide-binding" evidence="2">
    <location>
        <begin position="98"/>
        <end position="213"/>
    </location>
</feature>
<dbReference type="Gene3D" id="2.60.120.10">
    <property type="entry name" value="Jelly Rolls"/>
    <property type="match status" value="1"/>
</dbReference>
<evidence type="ECO:0000313" key="4">
    <source>
        <dbReference type="Proteomes" id="UP000002931"/>
    </source>
</evidence>
<feature type="transmembrane region" description="Helical" evidence="1">
    <location>
        <begin position="6"/>
        <end position="25"/>
    </location>
</feature>
<dbReference type="InterPro" id="IPR018490">
    <property type="entry name" value="cNMP-bd_dom_sf"/>
</dbReference>
<dbReference type="Pfam" id="PF26604">
    <property type="entry name" value="CBU_0592"/>
    <property type="match status" value="1"/>
</dbReference>
<feature type="transmembrane region" description="Helical" evidence="1">
    <location>
        <begin position="37"/>
        <end position="56"/>
    </location>
</feature>
<reference evidence="3 4" key="1">
    <citation type="journal article" date="2010" name="J. Bacteriol.">
        <title>Genome sequences of Pelagibaca bermudensis HTCC2601T and Maritimibacter alkaliphilus HTCC2654T, the type strains of two marine Roseobacter genera.</title>
        <authorList>
            <person name="Thrash J.C."/>
            <person name="Cho J.C."/>
            <person name="Ferriera S."/>
            <person name="Johnson J."/>
            <person name="Vergin K.L."/>
            <person name="Giovannoni S.J."/>
        </authorList>
    </citation>
    <scope>NUCLEOTIDE SEQUENCE [LARGE SCALE GENOMIC DNA]</scope>
    <source>
        <strain evidence="3 4">HTCC2654</strain>
    </source>
</reference>
<dbReference type="Proteomes" id="UP000002931">
    <property type="component" value="Unassembled WGS sequence"/>
</dbReference>
<comment type="caution">
    <text evidence="3">The sequence shown here is derived from an EMBL/GenBank/DDBJ whole genome shotgun (WGS) entry which is preliminary data.</text>
</comment>
<dbReference type="HOGENOM" id="CLU_1183890_0_0_5"/>
<protein>
    <submittedName>
        <fullName evidence="3">Cyclic nucleotide-binding domain protein</fullName>
    </submittedName>
</protein>
<evidence type="ECO:0000256" key="1">
    <source>
        <dbReference type="SAM" id="Phobius"/>
    </source>
</evidence>
<keyword evidence="4" id="KW-1185">Reference proteome</keyword>
<feature type="transmembrane region" description="Helical" evidence="1">
    <location>
        <begin position="62"/>
        <end position="80"/>
    </location>
</feature>
<evidence type="ECO:0000313" key="3">
    <source>
        <dbReference type="EMBL" id="EAQ10773.1"/>
    </source>
</evidence>
<dbReference type="InterPro" id="IPR014710">
    <property type="entry name" value="RmlC-like_jellyroll"/>
</dbReference>
<accession>A3VLT8</accession>
<dbReference type="SMART" id="SM00100">
    <property type="entry name" value="cNMP"/>
    <property type="match status" value="1"/>
</dbReference>
<dbReference type="Pfam" id="PF00027">
    <property type="entry name" value="cNMP_binding"/>
    <property type="match status" value="1"/>
</dbReference>
<dbReference type="InterPro" id="IPR058058">
    <property type="entry name" value="CBU_0592-like"/>
</dbReference>
<name>A3VLT8_9RHOB</name>
<keyword evidence="1" id="KW-0472">Membrane</keyword>
<dbReference type="AlphaFoldDB" id="A3VLT8"/>
<gene>
    <name evidence="3" type="ORF">RB2654_05612</name>
</gene>
<keyword evidence="1" id="KW-1133">Transmembrane helix</keyword>
<dbReference type="InterPro" id="IPR000595">
    <property type="entry name" value="cNMP-bd_dom"/>
</dbReference>
<sequence length="234" mass="25075">MQGSLFLDGLGLLGAALYLGSYAGLQFGVIRGNSALYTILNLAASLAVLTSLFSQWNLSSAVIQTSWVVISLVGLTRLWLLQRRLRFDDAEQVFYETHLGALRHIDARRFMDAGEWVDLAVGEGLTTEGAPVEALFFLVGGEARVMAGSQEVARLGEGALIGEFGVLTRAPASATVEITRPARAFRITADALETLGDRNGELLRQLSFVFALSGQAKLATSNARLRGSSLDAAR</sequence>
<dbReference type="NCBIfam" id="NF047864">
    <property type="entry name" value="CBU_0592_membra"/>
    <property type="match status" value="1"/>
</dbReference>
<evidence type="ECO:0000259" key="2">
    <source>
        <dbReference type="PROSITE" id="PS50042"/>
    </source>
</evidence>
<dbReference type="STRING" id="314271.RB2654_05612"/>